<dbReference type="InterPro" id="IPR006664">
    <property type="entry name" value="OMP_bac"/>
</dbReference>
<evidence type="ECO:0000256" key="4">
    <source>
        <dbReference type="PROSITE-ProRule" id="PRU00473"/>
    </source>
</evidence>
<dbReference type="PANTHER" id="PTHR30329:SF21">
    <property type="entry name" value="LIPOPROTEIN YIAD-RELATED"/>
    <property type="match status" value="1"/>
</dbReference>
<evidence type="ECO:0000313" key="7">
    <source>
        <dbReference type="Proteomes" id="UP001620409"/>
    </source>
</evidence>
<gene>
    <name evidence="6" type="ORF">ISP18_14130</name>
</gene>
<keyword evidence="2 4" id="KW-0472">Membrane</keyword>
<organism evidence="6 7">
    <name type="scientific">Dyella humi</name>
    <dbReference type="NCBI Taxonomy" id="1770547"/>
    <lineage>
        <taxon>Bacteria</taxon>
        <taxon>Pseudomonadati</taxon>
        <taxon>Pseudomonadota</taxon>
        <taxon>Gammaproteobacteria</taxon>
        <taxon>Lysobacterales</taxon>
        <taxon>Rhodanobacteraceae</taxon>
        <taxon>Dyella</taxon>
    </lineage>
</organism>
<evidence type="ECO:0000313" key="6">
    <source>
        <dbReference type="EMBL" id="MFK2855735.1"/>
    </source>
</evidence>
<comment type="caution">
    <text evidence="6">The sequence shown here is derived from an EMBL/GenBank/DDBJ whole genome shotgun (WGS) entry which is preliminary data.</text>
</comment>
<keyword evidence="3" id="KW-0998">Cell outer membrane</keyword>
<dbReference type="InterPro" id="IPR036737">
    <property type="entry name" value="OmpA-like_sf"/>
</dbReference>
<dbReference type="Proteomes" id="UP001620409">
    <property type="component" value="Unassembled WGS sequence"/>
</dbReference>
<dbReference type="PRINTS" id="PR01021">
    <property type="entry name" value="OMPADOMAIN"/>
</dbReference>
<sequence>MFLPLAVFAGEKGQDHPLVPRLPGFTIYEYYVHDYDVFDEKLARQGQPDLPFHAEGKITYIRYYRANPEIAPMEVVANYVTALKGIGAVELNQSDSVLASRVLKLTRPEGDIYVSVEPEGNHAHYYSLTFIEPQVRQQLITADAMYQAINKVGFVALYVNFDTNKSDIKPEGEPVVAQIVALLKANPGLKISIDGHTDNVGSPAANKALSLQRAKAVMQAVVKQGIDASRLTARGFGQEMPIADNRLEEGRAKNRRVELMKQQ</sequence>
<dbReference type="PANTHER" id="PTHR30329">
    <property type="entry name" value="STATOR ELEMENT OF FLAGELLAR MOTOR COMPLEX"/>
    <property type="match status" value="1"/>
</dbReference>
<dbReference type="InterPro" id="IPR050330">
    <property type="entry name" value="Bact_OuterMem_StrucFunc"/>
</dbReference>
<keyword evidence="7" id="KW-1185">Reference proteome</keyword>
<dbReference type="EMBL" id="JADIKI010000023">
    <property type="protein sequence ID" value="MFK2855735.1"/>
    <property type="molecule type" value="Genomic_DNA"/>
</dbReference>
<comment type="subcellular location">
    <subcellularLocation>
        <location evidence="1">Cell outer membrane</location>
    </subcellularLocation>
</comment>
<dbReference type="Gene3D" id="3.30.1330.60">
    <property type="entry name" value="OmpA-like domain"/>
    <property type="match status" value="1"/>
</dbReference>
<dbReference type="PROSITE" id="PS51123">
    <property type="entry name" value="OMPA_2"/>
    <property type="match status" value="1"/>
</dbReference>
<reference evidence="6 7" key="1">
    <citation type="submission" date="2020-10" db="EMBL/GenBank/DDBJ databases">
        <title>Phylogeny of dyella-like bacteria.</title>
        <authorList>
            <person name="Fu J."/>
        </authorList>
    </citation>
    <scope>NUCLEOTIDE SEQUENCE [LARGE SCALE GENOMIC DNA]</scope>
    <source>
        <strain evidence="6 7">DHG40</strain>
    </source>
</reference>
<evidence type="ECO:0000256" key="1">
    <source>
        <dbReference type="ARBA" id="ARBA00004442"/>
    </source>
</evidence>
<dbReference type="CDD" id="cd07185">
    <property type="entry name" value="OmpA_C-like"/>
    <property type="match status" value="1"/>
</dbReference>
<accession>A0ABW8IM86</accession>
<dbReference type="Pfam" id="PF00691">
    <property type="entry name" value="OmpA"/>
    <property type="match status" value="1"/>
</dbReference>
<evidence type="ECO:0000259" key="5">
    <source>
        <dbReference type="PROSITE" id="PS51123"/>
    </source>
</evidence>
<dbReference type="SUPFAM" id="SSF103088">
    <property type="entry name" value="OmpA-like"/>
    <property type="match status" value="1"/>
</dbReference>
<proteinExistence type="predicted"/>
<evidence type="ECO:0000256" key="3">
    <source>
        <dbReference type="ARBA" id="ARBA00023237"/>
    </source>
</evidence>
<protein>
    <submittedName>
        <fullName evidence="6">OmpA family protein</fullName>
    </submittedName>
</protein>
<dbReference type="RefSeq" id="WP_380013134.1">
    <property type="nucleotide sequence ID" value="NZ_JADIKI010000023.1"/>
</dbReference>
<dbReference type="InterPro" id="IPR006665">
    <property type="entry name" value="OmpA-like"/>
</dbReference>
<feature type="domain" description="OmpA-like" evidence="5">
    <location>
        <begin position="148"/>
        <end position="263"/>
    </location>
</feature>
<evidence type="ECO:0000256" key="2">
    <source>
        <dbReference type="ARBA" id="ARBA00023136"/>
    </source>
</evidence>
<name>A0ABW8IM86_9GAMM</name>